<evidence type="ECO:0008006" key="4">
    <source>
        <dbReference type="Google" id="ProtNLM"/>
    </source>
</evidence>
<reference evidence="2 3" key="1">
    <citation type="submission" date="2021-03" db="EMBL/GenBank/DDBJ databases">
        <title>Sequencing the genomes of 1000 actinobacteria strains.</title>
        <authorList>
            <person name="Klenk H.-P."/>
        </authorList>
    </citation>
    <scope>NUCLEOTIDE SEQUENCE [LARGE SCALE GENOMIC DNA]</scope>
    <source>
        <strain evidence="2 3">DSM 15797</strain>
    </source>
</reference>
<evidence type="ECO:0000256" key="1">
    <source>
        <dbReference type="SAM" id="SignalP"/>
    </source>
</evidence>
<organism evidence="2 3">
    <name type="scientific">Paeniglutamicibacter kerguelensis</name>
    <dbReference type="NCBI Taxonomy" id="254788"/>
    <lineage>
        <taxon>Bacteria</taxon>
        <taxon>Bacillati</taxon>
        <taxon>Actinomycetota</taxon>
        <taxon>Actinomycetes</taxon>
        <taxon>Micrococcales</taxon>
        <taxon>Micrococcaceae</taxon>
        <taxon>Paeniglutamicibacter</taxon>
    </lineage>
</organism>
<evidence type="ECO:0000313" key="2">
    <source>
        <dbReference type="EMBL" id="MBP2384511.1"/>
    </source>
</evidence>
<dbReference type="Proteomes" id="UP001296993">
    <property type="component" value="Unassembled WGS sequence"/>
</dbReference>
<evidence type="ECO:0000313" key="3">
    <source>
        <dbReference type="Proteomes" id="UP001296993"/>
    </source>
</evidence>
<feature type="chain" id="PRO_5045836846" description="Lipoprotein" evidence="1">
    <location>
        <begin position="27"/>
        <end position="183"/>
    </location>
</feature>
<name>A0ABS4X834_9MICC</name>
<keyword evidence="1" id="KW-0732">Signal</keyword>
<keyword evidence="3" id="KW-1185">Reference proteome</keyword>
<protein>
    <recommendedName>
        <fullName evidence="4">Lipoprotein</fullName>
    </recommendedName>
</protein>
<proteinExistence type="predicted"/>
<comment type="caution">
    <text evidence="2">The sequence shown here is derived from an EMBL/GenBank/DDBJ whole genome shotgun (WGS) entry which is preliminary data.</text>
</comment>
<dbReference type="EMBL" id="JAGIOF010000001">
    <property type="protein sequence ID" value="MBP2384511.1"/>
    <property type="molecule type" value="Genomic_DNA"/>
</dbReference>
<dbReference type="RefSeq" id="WP_209995156.1">
    <property type="nucleotide sequence ID" value="NZ_BAAAJY010000008.1"/>
</dbReference>
<accession>A0ABS4X834</accession>
<sequence length="183" mass="19678">MKRILKLWTIIVLALGLTAVATPAQTASYDSEPSCVKIGFLWLKDDCKARNLYRSVAKKTVAGDAASVQKAVMMVGAGLGEKSLLQMEWVAYETNRHTARCARTQLLRFISSNASSMRMVGNVDRAFKAAGAGLRFVNKTPNGAISRQVLNTGSGLVKVTGKAVTAGHMNKLVNNVSLCGTRF</sequence>
<gene>
    <name evidence="2" type="ORF">JOF47_000022</name>
</gene>
<feature type="signal peptide" evidence="1">
    <location>
        <begin position="1"/>
        <end position="26"/>
    </location>
</feature>